<dbReference type="AlphaFoldDB" id="A0A8H5NFU9"/>
<organism evidence="4 5">
    <name type="scientific">Fusarium napiforme</name>
    <dbReference type="NCBI Taxonomy" id="42672"/>
    <lineage>
        <taxon>Eukaryota</taxon>
        <taxon>Fungi</taxon>
        <taxon>Dikarya</taxon>
        <taxon>Ascomycota</taxon>
        <taxon>Pezizomycotina</taxon>
        <taxon>Sordariomycetes</taxon>
        <taxon>Hypocreomycetidae</taxon>
        <taxon>Hypocreales</taxon>
        <taxon>Nectriaceae</taxon>
        <taxon>Fusarium</taxon>
        <taxon>Fusarium fujikuroi species complex</taxon>
    </lineage>
</organism>
<evidence type="ECO:0000256" key="1">
    <source>
        <dbReference type="ARBA" id="ARBA00022737"/>
    </source>
</evidence>
<protein>
    <submittedName>
        <fullName evidence="4">Ankyrin repeats (3 copies) domain-containing protein</fullName>
    </submittedName>
</protein>
<comment type="caution">
    <text evidence="4">The sequence shown here is derived from an EMBL/GenBank/DDBJ whole genome shotgun (WGS) entry which is preliminary data.</text>
</comment>
<feature type="compositionally biased region" description="Polar residues" evidence="3">
    <location>
        <begin position="32"/>
        <end position="43"/>
    </location>
</feature>
<feature type="region of interest" description="Disordered" evidence="3">
    <location>
        <begin position="19"/>
        <end position="51"/>
    </location>
</feature>
<keyword evidence="2" id="KW-0040">ANK repeat</keyword>
<proteinExistence type="predicted"/>
<evidence type="ECO:0000313" key="5">
    <source>
        <dbReference type="Proteomes" id="UP000574317"/>
    </source>
</evidence>
<dbReference type="SUPFAM" id="SSF48403">
    <property type="entry name" value="Ankyrin repeat"/>
    <property type="match status" value="1"/>
</dbReference>
<evidence type="ECO:0000313" key="4">
    <source>
        <dbReference type="EMBL" id="KAF5563168.1"/>
    </source>
</evidence>
<dbReference type="InterPro" id="IPR051637">
    <property type="entry name" value="Ank_repeat_dom-contain_49"/>
</dbReference>
<dbReference type="EMBL" id="JAAOAO010000094">
    <property type="protein sequence ID" value="KAF5563168.1"/>
    <property type="molecule type" value="Genomic_DNA"/>
</dbReference>
<evidence type="ECO:0000256" key="2">
    <source>
        <dbReference type="ARBA" id="ARBA00023043"/>
    </source>
</evidence>
<dbReference type="PANTHER" id="PTHR24180:SF45">
    <property type="entry name" value="POLY [ADP-RIBOSE] POLYMERASE TANKYRASE"/>
    <property type="match status" value="1"/>
</dbReference>
<evidence type="ECO:0000256" key="3">
    <source>
        <dbReference type="SAM" id="MobiDB-lite"/>
    </source>
</evidence>
<accession>A0A8H5NFU9</accession>
<dbReference type="InterPro" id="IPR036770">
    <property type="entry name" value="Ankyrin_rpt-contain_sf"/>
</dbReference>
<dbReference type="Proteomes" id="UP000574317">
    <property type="component" value="Unassembled WGS sequence"/>
</dbReference>
<keyword evidence="5" id="KW-1185">Reference proteome</keyword>
<dbReference type="Gene3D" id="1.25.40.20">
    <property type="entry name" value="Ankyrin repeat-containing domain"/>
    <property type="match status" value="2"/>
</dbReference>
<gene>
    <name evidence="4" type="ORF">FNAPI_2796</name>
</gene>
<reference evidence="4 5" key="1">
    <citation type="submission" date="2020-05" db="EMBL/GenBank/DDBJ databases">
        <title>Identification and distribution of gene clusters putatively required for synthesis of sphingolipid metabolism inhibitors in phylogenetically diverse species of the filamentous fungus Fusarium.</title>
        <authorList>
            <person name="Kim H.-S."/>
            <person name="Busman M."/>
            <person name="Brown D.W."/>
            <person name="Divon H."/>
            <person name="Uhlig S."/>
            <person name="Proctor R.H."/>
        </authorList>
    </citation>
    <scope>NUCLEOTIDE SEQUENCE [LARGE SCALE GENOMIC DNA]</scope>
    <source>
        <strain evidence="4 5">NRRL 25196</strain>
    </source>
</reference>
<name>A0A8H5NFU9_9HYPO</name>
<sequence length="577" mass="65571">MRPTSPFHQVNELSLICSQSWGRGSPDRLDQELSSGADPNNQPERAHKLLSSVEPLWDARDPPPQFERYGEQFQPPLYCAANTFSSKPVFKNERLKMIVSLLRHGSDPFLEFPQALRSPRHSSRSRAPFPGEDPPRTPVADYRLGIKSLEESLEEDDHPHFSDDEWESEEPTPVWGARHLIHAIIEDGIWLKPLMDYPGFLESLDLEHRDPQGRTLLLSACRSAAGADILAGTALVDVDWRVENGESGQKFFPSWDRFLGPSESDFSEPGSESLIEVFLRLGADPLAVDNQGKNALHHLLVEVSNNRDADLPIVRRSLRVFSSRYQSLVEQPDHHGTYPLHAALRRMRLHPLAERSCPVTMAEPLGCVQDLIKAGADPRAKDRKGNTALHYLADDDLTAIWYGEEKRGLFYDLLKISFCGDINMRNNVGKTVAELILDDNGHMNKDKSNAFHSSDKDEDQDLRTWLDEDKDQDLRTWLDVDTDVLEALDEAGYDWKAKTSEGGNLLHIVARSGLDQRRLILRSRFLVQKGIDANEPDADGWTARKIAEHYKLKKVGFYAELERLEQGEVEEYWRTWC</sequence>
<feature type="region of interest" description="Disordered" evidence="3">
    <location>
        <begin position="113"/>
        <end position="140"/>
    </location>
</feature>
<keyword evidence="1" id="KW-0677">Repeat</keyword>
<dbReference type="PANTHER" id="PTHR24180">
    <property type="entry name" value="CYCLIN-DEPENDENT KINASE INHIBITOR 2C-RELATED"/>
    <property type="match status" value="1"/>
</dbReference>